<dbReference type="RefSeq" id="WP_201687459.1">
    <property type="nucleotide sequence ID" value="NZ_JAEQND010000002.1"/>
</dbReference>
<dbReference type="Pfam" id="PF00067">
    <property type="entry name" value="p450"/>
    <property type="match status" value="1"/>
</dbReference>
<reference evidence="2 3" key="1">
    <citation type="journal article" date="2017" name="Int. J. Syst. Evol. Microbiol.">
        <title>Ramlibacter alkalitolerans sp. nov., alkali-tolerant bacterium isolated from soil of ginseng.</title>
        <authorList>
            <person name="Lee D.H."/>
            <person name="Cha C.J."/>
        </authorList>
    </citation>
    <scope>NUCLEOTIDE SEQUENCE [LARGE SCALE GENOMIC DNA]</scope>
    <source>
        <strain evidence="2 3">KACC 19305</strain>
    </source>
</reference>
<dbReference type="PRINTS" id="PR00359">
    <property type="entry name" value="BP450"/>
</dbReference>
<sequence>MQSLPEEDWDPRAPEVLADPLRAYDALRGRCPVARSDYLNWSVFRHADVVRVLHAPEVFGNGVSRHASIPNGMDAPEHTPWRALVERYFTPARVAAFQPVARAVARACVQALPEGELEWMDAFAQDCAVRLLCAFMQWPAQLHAPLRDWMRRSQAATLAGDREALGALAREFDGHIRGQLDARRAQAQPSDDPTSRLLRDEIDGRPLRDEEIVSIVRNWTAGELSTLAASLGILAHYLAAQPELQQRLRAQPALLRPAIDEILRIHPPLLSNRRVVRQPACVAGRAFVAGERLTLMWASANRDEAVFGDPDAFRIDRDPALNLLYGAGVHVCPGAELSRVQLGVALEEVLAGTRRLAPVAGRAPVPARYPVGGWSEIMLAVS</sequence>
<comment type="similarity">
    <text evidence="1">Belongs to the cytochrome P450 family.</text>
</comment>
<dbReference type="PANTHER" id="PTHR46696">
    <property type="entry name" value="P450, PUTATIVE (EUROFUNG)-RELATED"/>
    <property type="match status" value="1"/>
</dbReference>
<dbReference type="InterPro" id="IPR036396">
    <property type="entry name" value="Cyt_P450_sf"/>
</dbReference>
<gene>
    <name evidence="2" type="ORF">JI746_03775</name>
</gene>
<dbReference type="Gene3D" id="1.10.630.10">
    <property type="entry name" value="Cytochrome P450"/>
    <property type="match status" value="1"/>
</dbReference>
<accession>A0ABS1JJ18</accession>
<organism evidence="2 3">
    <name type="scientific">Ramlibacter alkalitolerans</name>
    <dbReference type="NCBI Taxonomy" id="2039631"/>
    <lineage>
        <taxon>Bacteria</taxon>
        <taxon>Pseudomonadati</taxon>
        <taxon>Pseudomonadota</taxon>
        <taxon>Betaproteobacteria</taxon>
        <taxon>Burkholderiales</taxon>
        <taxon>Comamonadaceae</taxon>
        <taxon>Ramlibacter</taxon>
    </lineage>
</organism>
<dbReference type="Proteomes" id="UP000622707">
    <property type="component" value="Unassembled WGS sequence"/>
</dbReference>
<name>A0ABS1JJ18_9BURK</name>
<dbReference type="SUPFAM" id="SSF48264">
    <property type="entry name" value="Cytochrome P450"/>
    <property type="match status" value="1"/>
</dbReference>
<dbReference type="PANTHER" id="PTHR46696:SF6">
    <property type="entry name" value="P450, PUTATIVE (EUROFUNG)-RELATED"/>
    <property type="match status" value="1"/>
</dbReference>
<evidence type="ECO:0000313" key="2">
    <source>
        <dbReference type="EMBL" id="MBL0424218.1"/>
    </source>
</evidence>
<dbReference type="InterPro" id="IPR002397">
    <property type="entry name" value="Cyt_P450_B"/>
</dbReference>
<proteinExistence type="inferred from homology"/>
<dbReference type="InterPro" id="IPR001128">
    <property type="entry name" value="Cyt_P450"/>
</dbReference>
<evidence type="ECO:0000256" key="1">
    <source>
        <dbReference type="ARBA" id="ARBA00010617"/>
    </source>
</evidence>
<protein>
    <submittedName>
        <fullName evidence="2">Cytochrome P450</fullName>
    </submittedName>
</protein>
<keyword evidence="3" id="KW-1185">Reference proteome</keyword>
<comment type="caution">
    <text evidence="2">The sequence shown here is derived from an EMBL/GenBank/DDBJ whole genome shotgun (WGS) entry which is preliminary data.</text>
</comment>
<dbReference type="EMBL" id="JAEQND010000002">
    <property type="protein sequence ID" value="MBL0424218.1"/>
    <property type="molecule type" value="Genomic_DNA"/>
</dbReference>
<evidence type="ECO:0000313" key="3">
    <source>
        <dbReference type="Proteomes" id="UP000622707"/>
    </source>
</evidence>